<dbReference type="GO" id="GO:0003964">
    <property type="term" value="F:RNA-directed DNA polymerase activity"/>
    <property type="evidence" value="ECO:0007669"/>
    <property type="project" value="UniProtKB-KW"/>
</dbReference>
<evidence type="ECO:0000313" key="8">
    <source>
        <dbReference type="EMBL" id="KAE9076828.1"/>
    </source>
</evidence>
<gene>
    <name evidence="8" type="ORF">PF006_g28046</name>
</gene>
<comment type="caution">
    <text evidence="8">The sequence shown here is derived from an EMBL/GenBank/DDBJ whole genome shotgun (WGS) entry which is preliminary data.</text>
</comment>
<dbReference type="InterPro" id="IPR041373">
    <property type="entry name" value="RT_RNaseH"/>
</dbReference>
<dbReference type="PANTHER" id="PTHR34072">
    <property type="entry name" value="ENZYMATIC POLYPROTEIN-RELATED"/>
    <property type="match status" value="1"/>
</dbReference>
<dbReference type="Pfam" id="PF17917">
    <property type="entry name" value="RT_RNaseH"/>
    <property type="match status" value="1"/>
</dbReference>
<proteinExistence type="predicted"/>
<sequence>MKPAEKNYPVHDKELLAMRYALIKFRVYLLGEQAFAVYTDHASLRTAMKSPHLSQRMARWLSFFAEYNFVVHYKPGKNNILADALSRRPGYDPRRLTRHQDIPDDDDDDDDCATCVTLGINATVSSPVLPLRQQISDAYEEDSFYAAIIRYLRNPTADTLAKLTHPTRDAITRYDLDGDLLTYAIDTFDMPRVSSSPRMTTFVLVWCTSTMMHPPVVISGARRRSQHSRVTSSGLACTSGYGNGSVPARSASV</sequence>
<dbReference type="AlphaFoldDB" id="A0A6A3QJA4"/>
<keyword evidence="5" id="KW-0378">Hydrolase</keyword>
<organism evidence="8 9">
    <name type="scientific">Phytophthora fragariae</name>
    <dbReference type="NCBI Taxonomy" id="53985"/>
    <lineage>
        <taxon>Eukaryota</taxon>
        <taxon>Sar</taxon>
        <taxon>Stramenopiles</taxon>
        <taxon>Oomycota</taxon>
        <taxon>Peronosporomycetes</taxon>
        <taxon>Peronosporales</taxon>
        <taxon>Peronosporaceae</taxon>
        <taxon>Phytophthora</taxon>
    </lineage>
</organism>
<dbReference type="EMBL" id="QXGA01004040">
    <property type="protein sequence ID" value="KAE9076828.1"/>
    <property type="molecule type" value="Genomic_DNA"/>
</dbReference>
<evidence type="ECO:0000259" key="7">
    <source>
        <dbReference type="Pfam" id="PF17917"/>
    </source>
</evidence>
<evidence type="ECO:0000256" key="1">
    <source>
        <dbReference type="ARBA" id="ARBA00022679"/>
    </source>
</evidence>
<evidence type="ECO:0000256" key="3">
    <source>
        <dbReference type="ARBA" id="ARBA00022722"/>
    </source>
</evidence>
<evidence type="ECO:0000256" key="4">
    <source>
        <dbReference type="ARBA" id="ARBA00022759"/>
    </source>
</evidence>
<keyword evidence="6" id="KW-0695">RNA-directed DNA polymerase</keyword>
<protein>
    <recommendedName>
        <fullName evidence="7">Reverse transcriptase RNase H-like domain-containing protein</fullName>
    </recommendedName>
</protein>
<dbReference type="CDD" id="cd09274">
    <property type="entry name" value="RNase_HI_RT_Ty3"/>
    <property type="match status" value="1"/>
</dbReference>
<keyword evidence="4" id="KW-0255">Endonuclease</keyword>
<keyword evidence="2" id="KW-0548">Nucleotidyltransferase</keyword>
<accession>A0A6A3QJA4</accession>
<dbReference type="PANTHER" id="PTHR34072:SF56">
    <property type="entry name" value="REVERSE TRANSCRIPTASE_RETROTRANSPOSON-DERIVED PROTEIN RNASE H-LIKE DOMAIN-CONTAINING PROTEIN"/>
    <property type="match status" value="1"/>
</dbReference>
<evidence type="ECO:0000256" key="5">
    <source>
        <dbReference type="ARBA" id="ARBA00022801"/>
    </source>
</evidence>
<keyword evidence="3" id="KW-0540">Nuclease</keyword>
<name>A0A6A3QJA4_9STRA</name>
<dbReference type="InterPro" id="IPR043502">
    <property type="entry name" value="DNA/RNA_pol_sf"/>
</dbReference>
<evidence type="ECO:0000256" key="6">
    <source>
        <dbReference type="ARBA" id="ARBA00022918"/>
    </source>
</evidence>
<dbReference type="Proteomes" id="UP000440732">
    <property type="component" value="Unassembled WGS sequence"/>
</dbReference>
<evidence type="ECO:0000313" key="9">
    <source>
        <dbReference type="Proteomes" id="UP000440732"/>
    </source>
</evidence>
<dbReference type="GO" id="GO:0004519">
    <property type="term" value="F:endonuclease activity"/>
    <property type="evidence" value="ECO:0007669"/>
    <property type="project" value="UniProtKB-KW"/>
</dbReference>
<keyword evidence="1" id="KW-0808">Transferase</keyword>
<dbReference type="GO" id="GO:0016787">
    <property type="term" value="F:hydrolase activity"/>
    <property type="evidence" value="ECO:0007669"/>
    <property type="project" value="UniProtKB-KW"/>
</dbReference>
<feature type="domain" description="Reverse transcriptase RNase H-like" evidence="7">
    <location>
        <begin position="2"/>
        <end position="67"/>
    </location>
</feature>
<reference evidence="8 9" key="1">
    <citation type="submission" date="2018-08" db="EMBL/GenBank/DDBJ databases">
        <title>Genomic investigation of the strawberry pathogen Phytophthora fragariae indicates pathogenicity is determined by transcriptional variation in three key races.</title>
        <authorList>
            <person name="Adams T.M."/>
            <person name="Armitage A.D."/>
            <person name="Sobczyk M.K."/>
            <person name="Bates H.J."/>
            <person name="Dunwell J.M."/>
            <person name="Nellist C.F."/>
            <person name="Harrison R.J."/>
        </authorList>
    </citation>
    <scope>NUCLEOTIDE SEQUENCE [LARGE SCALE GENOMIC DNA]</scope>
    <source>
        <strain evidence="8 9">NOV-5</strain>
    </source>
</reference>
<dbReference type="SUPFAM" id="SSF56672">
    <property type="entry name" value="DNA/RNA polymerases"/>
    <property type="match status" value="1"/>
</dbReference>
<evidence type="ECO:0000256" key="2">
    <source>
        <dbReference type="ARBA" id="ARBA00022695"/>
    </source>
</evidence>